<name>A0AAV2HRS5_LYMST</name>
<keyword evidence="3" id="KW-1185">Reference proteome</keyword>
<accession>A0AAV2HRS5</accession>
<evidence type="ECO:0000256" key="1">
    <source>
        <dbReference type="SAM" id="MobiDB-lite"/>
    </source>
</evidence>
<organism evidence="2 3">
    <name type="scientific">Lymnaea stagnalis</name>
    <name type="common">Great pond snail</name>
    <name type="synonym">Helix stagnalis</name>
    <dbReference type="NCBI Taxonomy" id="6523"/>
    <lineage>
        <taxon>Eukaryota</taxon>
        <taxon>Metazoa</taxon>
        <taxon>Spiralia</taxon>
        <taxon>Lophotrochozoa</taxon>
        <taxon>Mollusca</taxon>
        <taxon>Gastropoda</taxon>
        <taxon>Heterobranchia</taxon>
        <taxon>Euthyneura</taxon>
        <taxon>Panpulmonata</taxon>
        <taxon>Hygrophila</taxon>
        <taxon>Lymnaeoidea</taxon>
        <taxon>Lymnaeidae</taxon>
        <taxon>Lymnaea</taxon>
    </lineage>
</organism>
<protein>
    <submittedName>
        <fullName evidence="2">Uncharacterized protein</fullName>
    </submittedName>
</protein>
<dbReference type="Proteomes" id="UP001497497">
    <property type="component" value="Unassembled WGS sequence"/>
</dbReference>
<evidence type="ECO:0000313" key="2">
    <source>
        <dbReference type="EMBL" id="CAL1536429.1"/>
    </source>
</evidence>
<comment type="caution">
    <text evidence="2">The sequence shown here is derived from an EMBL/GenBank/DDBJ whole genome shotgun (WGS) entry which is preliminary data.</text>
</comment>
<feature type="region of interest" description="Disordered" evidence="1">
    <location>
        <begin position="1"/>
        <end position="22"/>
    </location>
</feature>
<proteinExistence type="predicted"/>
<sequence length="64" mass="7108">MLSSSSSYPELSHASKPDPPRLVSVVGHSTVNFVQLRESIKLQLNFPGYFYSECPTLASSIPYF</sequence>
<evidence type="ECO:0000313" key="3">
    <source>
        <dbReference type="Proteomes" id="UP001497497"/>
    </source>
</evidence>
<gene>
    <name evidence="2" type="ORF">GSLYS_00010342001</name>
</gene>
<dbReference type="EMBL" id="CAXITT010000229">
    <property type="protein sequence ID" value="CAL1536429.1"/>
    <property type="molecule type" value="Genomic_DNA"/>
</dbReference>
<dbReference type="AlphaFoldDB" id="A0AAV2HRS5"/>
<feature type="non-terminal residue" evidence="2">
    <location>
        <position position="64"/>
    </location>
</feature>
<reference evidence="2 3" key="1">
    <citation type="submission" date="2024-04" db="EMBL/GenBank/DDBJ databases">
        <authorList>
            <consortium name="Genoscope - CEA"/>
            <person name="William W."/>
        </authorList>
    </citation>
    <scope>NUCLEOTIDE SEQUENCE [LARGE SCALE GENOMIC DNA]</scope>
</reference>